<organism evidence="2 3">
    <name type="scientific">Rattus norvegicus</name>
    <name type="common">Rat</name>
    <dbReference type="NCBI Taxonomy" id="10116"/>
    <lineage>
        <taxon>Eukaryota</taxon>
        <taxon>Metazoa</taxon>
        <taxon>Chordata</taxon>
        <taxon>Craniata</taxon>
        <taxon>Vertebrata</taxon>
        <taxon>Euteleostomi</taxon>
        <taxon>Mammalia</taxon>
        <taxon>Eutheria</taxon>
        <taxon>Euarchontoglires</taxon>
        <taxon>Glires</taxon>
        <taxon>Rodentia</taxon>
        <taxon>Myomorpha</taxon>
        <taxon>Muroidea</taxon>
        <taxon>Muridae</taxon>
        <taxon>Murinae</taxon>
        <taxon>Rattus</taxon>
    </lineage>
</organism>
<name>A6K7Z8_RAT</name>
<evidence type="ECO:0000313" key="2">
    <source>
        <dbReference type="EMBL" id="EDL87943.1"/>
    </source>
</evidence>
<accession>A6K7Z8</accession>
<feature type="region of interest" description="Disordered" evidence="1">
    <location>
        <begin position="1"/>
        <end position="20"/>
    </location>
</feature>
<evidence type="ECO:0000256" key="1">
    <source>
        <dbReference type="SAM" id="MobiDB-lite"/>
    </source>
</evidence>
<dbReference type="Proteomes" id="UP000234681">
    <property type="component" value="Chromosome 13"/>
</dbReference>
<dbReference type="EMBL" id="CH474028">
    <property type="protein sequence ID" value="EDL87943.1"/>
    <property type="molecule type" value="Genomic_DNA"/>
</dbReference>
<protein>
    <submittedName>
        <fullName evidence="2">RCG37602</fullName>
    </submittedName>
</protein>
<evidence type="ECO:0000313" key="3">
    <source>
        <dbReference type="Proteomes" id="UP000234681"/>
    </source>
</evidence>
<sequence>MGLIPRMTKSSGKGNEGSEQGVVLQANGYDRNGGYEMLPGGRGILRQRSHCYKGPCGRTCLKHAWHEKEASILLEAS</sequence>
<gene>
    <name evidence="2" type="ORF">rCG_37602</name>
</gene>
<dbReference type="AlphaFoldDB" id="A6K7Z8"/>
<proteinExistence type="predicted"/>
<reference evidence="3" key="1">
    <citation type="submission" date="2005-09" db="EMBL/GenBank/DDBJ databases">
        <authorList>
            <person name="Mural R.J."/>
            <person name="Li P.W."/>
            <person name="Adams M.D."/>
            <person name="Amanatides P.G."/>
            <person name="Baden-Tillson H."/>
            <person name="Barnstead M."/>
            <person name="Chin S.H."/>
            <person name="Dew I."/>
            <person name="Evans C.A."/>
            <person name="Ferriera S."/>
            <person name="Flanigan M."/>
            <person name="Fosler C."/>
            <person name="Glodek A."/>
            <person name="Gu Z."/>
            <person name="Holt R.A."/>
            <person name="Jennings D."/>
            <person name="Kraft C.L."/>
            <person name="Lu F."/>
            <person name="Nguyen T."/>
            <person name="Nusskern D.R."/>
            <person name="Pfannkoch C.M."/>
            <person name="Sitter C."/>
            <person name="Sutton G.G."/>
            <person name="Venter J.C."/>
            <person name="Wang Z."/>
            <person name="Woodage T."/>
            <person name="Zheng X.H."/>
            <person name="Zhong F."/>
        </authorList>
    </citation>
    <scope>NUCLEOTIDE SEQUENCE [LARGE SCALE GENOMIC DNA]</scope>
    <source>
        <strain>BN</strain>
        <strain evidence="3">Sprague-Dawley</strain>
    </source>
</reference>